<dbReference type="InterPro" id="IPR036735">
    <property type="entry name" value="NGN_dom_sf"/>
</dbReference>
<evidence type="ECO:0000256" key="5">
    <source>
        <dbReference type="HAMAP-Rule" id="MF_00948"/>
    </source>
</evidence>
<dbReference type="InterPro" id="IPR008991">
    <property type="entry name" value="Translation_prot_SH3-like_sf"/>
</dbReference>
<dbReference type="InterPro" id="IPR005824">
    <property type="entry name" value="KOW"/>
</dbReference>
<dbReference type="Pfam" id="PF02357">
    <property type="entry name" value="NusG"/>
    <property type="match status" value="1"/>
</dbReference>
<accession>A0ABT2ELM8</accession>
<dbReference type="PANTHER" id="PTHR30265">
    <property type="entry name" value="RHO-INTERACTING TRANSCRIPTION TERMINATION FACTOR NUSG"/>
    <property type="match status" value="1"/>
</dbReference>
<protein>
    <recommendedName>
        <fullName evidence="5 6">Transcription termination/antitermination protein NusG</fullName>
    </recommendedName>
</protein>
<dbReference type="Gene3D" id="2.30.30.30">
    <property type="match status" value="1"/>
</dbReference>
<dbReference type="SUPFAM" id="SSF82679">
    <property type="entry name" value="N-utilization substance G protein NusG, N-terminal domain"/>
    <property type="match status" value="1"/>
</dbReference>
<dbReference type="InterPro" id="IPR006645">
    <property type="entry name" value="NGN-like_dom"/>
</dbReference>
<evidence type="ECO:0000313" key="10">
    <source>
        <dbReference type="Proteomes" id="UP001204798"/>
    </source>
</evidence>
<evidence type="ECO:0000313" key="9">
    <source>
        <dbReference type="EMBL" id="MCS3918847.1"/>
    </source>
</evidence>
<dbReference type="InterPro" id="IPR014722">
    <property type="entry name" value="Rib_uL2_dom2"/>
</dbReference>
<dbReference type="InterPro" id="IPR047050">
    <property type="entry name" value="NGN"/>
</dbReference>
<keyword evidence="4 5" id="KW-0804">Transcription</keyword>
<evidence type="ECO:0000256" key="2">
    <source>
        <dbReference type="ARBA" id="ARBA00022814"/>
    </source>
</evidence>
<organism evidence="9 10">
    <name type="scientific">Candidatus Fervidibacter sacchari</name>
    <dbReference type="NCBI Taxonomy" id="1448929"/>
    <lineage>
        <taxon>Bacteria</taxon>
        <taxon>Candidatus Fervidibacterota</taxon>
        <taxon>Candidatus Fervidibacter</taxon>
    </lineage>
</organism>
<dbReference type="Pfam" id="PF00467">
    <property type="entry name" value="KOW"/>
    <property type="match status" value="1"/>
</dbReference>
<dbReference type="SMART" id="SM00738">
    <property type="entry name" value="NGN"/>
    <property type="match status" value="1"/>
</dbReference>
<keyword evidence="2 5" id="KW-0889">Transcription antitermination</keyword>
<dbReference type="EMBL" id="JANUCP010000002">
    <property type="protein sequence ID" value="MCS3918847.1"/>
    <property type="molecule type" value="Genomic_DNA"/>
</dbReference>
<evidence type="ECO:0000259" key="8">
    <source>
        <dbReference type="SMART" id="SM00738"/>
    </source>
</evidence>
<evidence type="ECO:0000256" key="4">
    <source>
        <dbReference type="ARBA" id="ARBA00023163"/>
    </source>
</evidence>
<name>A0ABT2ELM8_9BACT</name>
<proteinExistence type="inferred from homology"/>
<dbReference type="RefSeq" id="WP_259094897.1">
    <property type="nucleotide sequence ID" value="NZ_CP130454.1"/>
</dbReference>
<evidence type="ECO:0000256" key="7">
    <source>
        <dbReference type="RuleBase" id="RU000538"/>
    </source>
</evidence>
<feature type="domain" description="NusG-like N-terminal" evidence="8">
    <location>
        <begin position="10"/>
        <end position="125"/>
    </location>
</feature>
<evidence type="ECO:0000256" key="1">
    <source>
        <dbReference type="ARBA" id="ARBA00022472"/>
    </source>
</evidence>
<gene>
    <name evidence="5" type="primary">nusG</name>
    <name evidence="9" type="ORF">M2350_001247</name>
</gene>
<dbReference type="InterPro" id="IPR043425">
    <property type="entry name" value="NusG-like"/>
</dbReference>
<dbReference type="PRINTS" id="PR00338">
    <property type="entry name" value="NUSGTNSCPFCT"/>
</dbReference>
<dbReference type="CDD" id="cd06091">
    <property type="entry name" value="KOW_NusG"/>
    <property type="match status" value="1"/>
</dbReference>
<sequence>MTQLQQPTTRKRWYAVHVMTGQEEKVKQLLEKRAKALGLEEKIGRIVIPKERDVQSRRGGPMERRIFPGYILVELVLDEETWHLVRRTPGVTGFVGVQEGKTDKSGVPLIQPLRDHEVDSILRMMGEEMPRPRPIWHKGETVRIKSGPFVDTIGRIEEVNSQRQTLIVMVNLLGRETPVEVDFSQVERV</sequence>
<comment type="similarity">
    <text evidence="5 7">Belongs to the NusG family.</text>
</comment>
<comment type="function">
    <text evidence="5 7">Participates in transcription elongation, termination and antitermination.</text>
</comment>
<evidence type="ECO:0000256" key="3">
    <source>
        <dbReference type="ARBA" id="ARBA00023015"/>
    </source>
</evidence>
<dbReference type="NCBIfam" id="TIGR00922">
    <property type="entry name" value="nusG"/>
    <property type="match status" value="1"/>
</dbReference>
<keyword evidence="3 5" id="KW-0805">Transcription regulation</keyword>
<dbReference type="InterPro" id="IPR001062">
    <property type="entry name" value="Transcrpt_antiterm_NusG"/>
</dbReference>
<dbReference type="HAMAP" id="MF_00948">
    <property type="entry name" value="NusG"/>
    <property type="match status" value="1"/>
</dbReference>
<reference evidence="9 10" key="1">
    <citation type="submission" date="2022-08" db="EMBL/GenBank/DDBJ databases">
        <title>Bacterial and archaeal communities from various locations to study Microbial Dark Matter (Phase II).</title>
        <authorList>
            <person name="Stepanauskas R."/>
        </authorList>
    </citation>
    <scope>NUCLEOTIDE SEQUENCE [LARGE SCALE GENOMIC DNA]</scope>
    <source>
        <strain evidence="9 10">PD1</strain>
    </source>
</reference>
<comment type="caution">
    <text evidence="9">The sequence shown here is derived from an EMBL/GenBank/DDBJ whole genome shotgun (WGS) entry which is preliminary data.</text>
</comment>
<dbReference type="SUPFAM" id="SSF50104">
    <property type="entry name" value="Translation proteins SH3-like domain"/>
    <property type="match status" value="1"/>
</dbReference>
<keyword evidence="1 5" id="KW-0806">Transcription termination</keyword>
<dbReference type="Proteomes" id="UP001204798">
    <property type="component" value="Unassembled WGS sequence"/>
</dbReference>
<keyword evidence="10" id="KW-1185">Reference proteome</keyword>
<evidence type="ECO:0000256" key="6">
    <source>
        <dbReference type="NCBIfam" id="TIGR00922"/>
    </source>
</evidence>
<dbReference type="Gene3D" id="3.30.70.940">
    <property type="entry name" value="NusG, N-terminal domain"/>
    <property type="match status" value="1"/>
</dbReference>
<dbReference type="CDD" id="cd09891">
    <property type="entry name" value="NGN_Bact_1"/>
    <property type="match status" value="1"/>
</dbReference>
<dbReference type="PANTHER" id="PTHR30265:SF2">
    <property type="entry name" value="TRANSCRIPTION TERMINATION_ANTITERMINATION PROTEIN NUSG"/>
    <property type="match status" value="1"/>
</dbReference>